<feature type="transmembrane region" description="Helical" evidence="1">
    <location>
        <begin position="108"/>
        <end position="125"/>
    </location>
</feature>
<evidence type="ECO:0000313" key="2">
    <source>
        <dbReference type="EMBL" id="SIQ60264.1"/>
    </source>
</evidence>
<keyword evidence="1" id="KW-0472">Membrane</keyword>
<gene>
    <name evidence="2" type="ORF">SAMN05421802_12026</name>
</gene>
<feature type="transmembrane region" description="Helical" evidence="1">
    <location>
        <begin position="70"/>
        <end position="87"/>
    </location>
</feature>
<dbReference type="AlphaFoldDB" id="A0A9X8R638"/>
<name>A0A9X8R638_9CORY</name>
<feature type="transmembrane region" description="Helical" evidence="1">
    <location>
        <begin position="131"/>
        <end position="149"/>
    </location>
</feature>
<organism evidence="2 3">
    <name type="scientific">Corynebacterium afermentans</name>
    <dbReference type="NCBI Taxonomy" id="38286"/>
    <lineage>
        <taxon>Bacteria</taxon>
        <taxon>Bacillati</taxon>
        <taxon>Actinomycetota</taxon>
        <taxon>Actinomycetes</taxon>
        <taxon>Mycobacteriales</taxon>
        <taxon>Corynebacteriaceae</taxon>
        <taxon>Corynebacterium</taxon>
    </lineage>
</organism>
<keyword evidence="1" id="KW-0812">Transmembrane</keyword>
<dbReference type="EMBL" id="FTMH01000020">
    <property type="protein sequence ID" value="SIQ60264.1"/>
    <property type="molecule type" value="Genomic_DNA"/>
</dbReference>
<proteinExistence type="predicted"/>
<keyword evidence="3" id="KW-1185">Reference proteome</keyword>
<evidence type="ECO:0000313" key="3">
    <source>
        <dbReference type="Proteomes" id="UP000185547"/>
    </source>
</evidence>
<dbReference type="Proteomes" id="UP000185547">
    <property type="component" value="Unassembled WGS sequence"/>
</dbReference>
<accession>A0A9X8R638</accession>
<keyword evidence="1" id="KW-1133">Transmembrane helix</keyword>
<evidence type="ECO:0000256" key="1">
    <source>
        <dbReference type="SAM" id="Phobius"/>
    </source>
</evidence>
<comment type="caution">
    <text evidence="2">The sequence shown here is derived from an EMBL/GenBank/DDBJ whole genome shotgun (WGS) entry which is preliminary data.</text>
</comment>
<sequence>MPASDTLAYMESNQPPQTQISQEEARAALEQIDGIEHNTQHKHTPPWAYAILGTSFGVTIAGTIIGWKYWWVLFVLIVVACIALVVWDNNRNVRPSMKQPLQEDPKPNWAAALAPMLVFPLTWLVPEGSVVGGTIAGVITAVIFTAVMIHESRNR</sequence>
<protein>
    <submittedName>
        <fullName evidence="2">Uncharacterized protein</fullName>
    </submittedName>
</protein>
<reference evidence="2 3" key="1">
    <citation type="submission" date="2017-01" db="EMBL/GenBank/DDBJ databases">
        <authorList>
            <person name="Varghese N."/>
            <person name="Submissions S."/>
        </authorList>
    </citation>
    <scope>NUCLEOTIDE SEQUENCE [LARGE SCALE GENOMIC DNA]</scope>
    <source>
        <strain evidence="2 3">DSM 44280</strain>
    </source>
</reference>
<feature type="transmembrane region" description="Helical" evidence="1">
    <location>
        <begin position="47"/>
        <end position="64"/>
    </location>
</feature>